<evidence type="ECO:0000256" key="5">
    <source>
        <dbReference type="SAM" id="MobiDB-lite"/>
    </source>
</evidence>
<evidence type="ECO:0000256" key="2">
    <source>
        <dbReference type="ARBA" id="ARBA00008164"/>
    </source>
</evidence>
<dbReference type="PANTHER" id="PTHR10264">
    <property type="entry name" value="BAND 7 PROTEIN-RELATED"/>
    <property type="match status" value="1"/>
</dbReference>
<comment type="similarity">
    <text evidence="2">Belongs to the band 7/mec-2 family.</text>
</comment>
<evidence type="ECO:0000256" key="1">
    <source>
        <dbReference type="ARBA" id="ARBA00004167"/>
    </source>
</evidence>
<proteinExistence type="inferred from homology"/>
<dbReference type="GO" id="GO:0098552">
    <property type="term" value="C:side of membrane"/>
    <property type="evidence" value="ECO:0007669"/>
    <property type="project" value="UniProtKB-ARBA"/>
</dbReference>
<dbReference type="Pfam" id="PF01145">
    <property type="entry name" value="Band_7"/>
    <property type="match status" value="1"/>
</dbReference>
<dbReference type="SUPFAM" id="SSF117892">
    <property type="entry name" value="Band 7/SPFH domain"/>
    <property type="match status" value="1"/>
</dbReference>
<dbReference type="AlphaFoldDB" id="A0A075G8W3"/>
<dbReference type="PANTHER" id="PTHR10264:SF19">
    <property type="entry name" value="AT06885P-RELATED"/>
    <property type="match status" value="1"/>
</dbReference>
<keyword evidence="4" id="KW-0472">Membrane</keyword>
<dbReference type="GO" id="GO:0005886">
    <property type="term" value="C:plasma membrane"/>
    <property type="evidence" value="ECO:0007669"/>
    <property type="project" value="InterPro"/>
</dbReference>
<evidence type="ECO:0000313" key="7">
    <source>
        <dbReference type="EMBL" id="AIE98177.1"/>
    </source>
</evidence>
<feature type="domain" description="Band 7" evidence="6">
    <location>
        <begin position="51"/>
        <end position="208"/>
    </location>
</feature>
<dbReference type="InterPro" id="IPR036013">
    <property type="entry name" value="Band_7/SPFH_dom_sf"/>
</dbReference>
<dbReference type="Gene3D" id="6.10.250.2090">
    <property type="match status" value="1"/>
</dbReference>
<accession>A0A075G8W3</accession>
<sequence>MAVLFELFCGIIVGLFAAALILGIKAAGGMFTAAGGEPTAHPPRGTWPRRGWITVLDQYERAIKFRFGKPVKLNGVGLGFRWPIIDMFLAVDIRDRPENIPGQVCITRDNVSIKVDGVVYWKVIDPMTSVLAVSDPATVIRQATMSTLRVVIGEYTLDELLQKRETIASRMEDILDTFSLPLGIDITRIDITDVVIPTDMQRAIAREAEAQRERKARLRRAEGEVEAVKNLAYAANTMAENPELLELRRLQTVGELGMEQHTLITLVLPYDYGRLGGVGKGIKAFTIEDNEAFLASLKTINADDLLQTDADLSEVIESENTEAEAPPVMEEAPALDTDSLPAAPDFGDME</sequence>
<name>A0A075G8W3_9EURY</name>
<evidence type="ECO:0000256" key="4">
    <source>
        <dbReference type="ARBA" id="ARBA00022989"/>
    </source>
</evidence>
<evidence type="ECO:0000256" key="3">
    <source>
        <dbReference type="ARBA" id="ARBA00022692"/>
    </source>
</evidence>
<dbReference type="InterPro" id="IPR001107">
    <property type="entry name" value="Band_7"/>
</dbReference>
<feature type="compositionally biased region" description="Low complexity" evidence="5">
    <location>
        <begin position="323"/>
        <end position="334"/>
    </location>
</feature>
<dbReference type="SMART" id="SM00244">
    <property type="entry name" value="PHB"/>
    <property type="match status" value="1"/>
</dbReference>
<dbReference type="InterPro" id="IPR043202">
    <property type="entry name" value="Band-7_stomatin-like"/>
</dbReference>
<comment type="subcellular location">
    <subcellularLocation>
        <location evidence="1">Membrane</location>
        <topology evidence="1">Single-pass membrane protein</topology>
    </subcellularLocation>
</comment>
<keyword evidence="4" id="KW-1133">Transmembrane helix</keyword>
<reference evidence="7" key="1">
    <citation type="journal article" date="2014" name="Genome Biol. Evol.">
        <title>Pangenome evidence for extensive interdomain horizontal transfer affecting lineage core and shell genes in uncultured planktonic thaumarchaeota and euryarchaeota.</title>
        <authorList>
            <person name="Deschamps P."/>
            <person name="Zivanovic Y."/>
            <person name="Moreira D."/>
            <person name="Rodriguez-Valera F."/>
            <person name="Lopez-Garcia P."/>
        </authorList>
    </citation>
    <scope>NUCLEOTIDE SEQUENCE</scope>
</reference>
<dbReference type="EMBL" id="KF900528">
    <property type="protein sequence ID" value="AIE98177.1"/>
    <property type="molecule type" value="Genomic_DNA"/>
</dbReference>
<dbReference type="PRINTS" id="PR00721">
    <property type="entry name" value="STOMATIN"/>
</dbReference>
<organism evidence="7">
    <name type="scientific">uncultured marine group II/III euryarchaeote KM3_04_E03</name>
    <dbReference type="NCBI Taxonomy" id="1457837"/>
    <lineage>
        <taxon>Archaea</taxon>
        <taxon>Methanobacteriati</taxon>
        <taxon>Methanobacteriota</taxon>
        <taxon>environmental samples</taxon>
    </lineage>
</organism>
<evidence type="ECO:0000259" key="6">
    <source>
        <dbReference type="SMART" id="SM00244"/>
    </source>
</evidence>
<dbReference type="Gene3D" id="3.30.479.30">
    <property type="entry name" value="Band 7 domain"/>
    <property type="match status" value="1"/>
</dbReference>
<feature type="region of interest" description="Disordered" evidence="5">
    <location>
        <begin position="318"/>
        <end position="350"/>
    </location>
</feature>
<dbReference type="FunFam" id="3.30.479.30:FF:000004">
    <property type="entry name" value="Putative membrane protease family, stomatin"/>
    <property type="match status" value="1"/>
</dbReference>
<keyword evidence="3" id="KW-0812">Transmembrane</keyword>
<dbReference type="InterPro" id="IPR001972">
    <property type="entry name" value="Stomatin_HflK_fam"/>
</dbReference>
<protein>
    <submittedName>
        <fullName evidence="7">Band 7 protein</fullName>
    </submittedName>
</protein>